<dbReference type="CDD" id="cd00885">
    <property type="entry name" value="cinA"/>
    <property type="match status" value="1"/>
</dbReference>
<proteinExistence type="inferred from homology"/>
<dbReference type="NCBIfam" id="TIGR00199">
    <property type="entry name" value="PncC_domain"/>
    <property type="match status" value="1"/>
</dbReference>
<comment type="similarity">
    <text evidence="1">Belongs to the CinA family.</text>
</comment>
<dbReference type="NCBIfam" id="TIGR00200">
    <property type="entry name" value="cinA_nterm"/>
    <property type="match status" value="1"/>
</dbReference>
<protein>
    <recommendedName>
        <fullName evidence="1">CinA-like protein</fullName>
    </recommendedName>
</protein>
<dbReference type="Pfam" id="PF02464">
    <property type="entry name" value="CinA"/>
    <property type="match status" value="1"/>
</dbReference>
<comment type="caution">
    <text evidence="3">The sequence shown here is derived from an EMBL/GenBank/DDBJ whole genome shotgun (WGS) entry which is preliminary data.</text>
</comment>
<dbReference type="AlphaFoldDB" id="A0A7V3E769"/>
<dbReference type="InterPro" id="IPR050101">
    <property type="entry name" value="CinA"/>
</dbReference>
<dbReference type="SUPFAM" id="SSF53218">
    <property type="entry name" value="Molybdenum cofactor biosynthesis proteins"/>
    <property type="match status" value="1"/>
</dbReference>
<dbReference type="PIRSF" id="PIRSF006728">
    <property type="entry name" value="CinA"/>
    <property type="match status" value="1"/>
</dbReference>
<dbReference type="InterPro" id="IPR041424">
    <property type="entry name" value="CinA_KH"/>
</dbReference>
<organism evidence="3">
    <name type="scientific">Ignavibacterium album</name>
    <dbReference type="NCBI Taxonomy" id="591197"/>
    <lineage>
        <taxon>Bacteria</taxon>
        <taxon>Pseudomonadati</taxon>
        <taxon>Ignavibacteriota</taxon>
        <taxon>Ignavibacteria</taxon>
        <taxon>Ignavibacteriales</taxon>
        <taxon>Ignavibacteriaceae</taxon>
        <taxon>Ignavibacterium</taxon>
    </lineage>
</organism>
<dbReference type="Pfam" id="PF00994">
    <property type="entry name" value="MoCF_biosynth"/>
    <property type="match status" value="1"/>
</dbReference>
<dbReference type="Gene3D" id="3.30.70.2860">
    <property type="match status" value="1"/>
</dbReference>
<dbReference type="HAMAP" id="MF_00226_B">
    <property type="entry name" value="CinA_B"/>
    <property type="match status" value="1"/>
</dbReference>
<dbReference type="InterPro" id="IPR001453">
    <property type="entry name" value="MoaB/Mog_dom"/>
</dbReference>
<dbReference type="InterPro" id="IPR008136">
    <property type="entry name" value="CinA_C"/>
</dbReference>
<dbReference type="PANTHER" id="PTHR13939">
    <property type="entry name" value="NICOTINAMIDE-NUCLEOTIDE AMIDOHYDROLASE PNCC"/>
    <property type="match status" value="1"/>
</dbReference>
<dbReference type="Pfam" id="PF18146">
    <property type="entry name" value="CinA_KH"/>
    <property type="match status" value="1"/>
</dbReference>
<dbReference type="EMBL" id="DSUJ01000008">
    <property type="protein sequence ID" value="HFI91546.1"/>
    <property type="molecule type" value="Genomic_DNA"/>
</dbReference>
<dbReference type="NCBIfam" id="NF001813">
    <property type="entry name" value="PRK00549.1"/>
    <property type="match status" value="1"/>
</dbReference>
<dbReference type="SMART" id="SM00852">
    <property type="entry name" value="MoCF_biosynth"/>
    <property type="match status" value="1"/>
</dbReference>
<dbReference type="InterPro" id="IPR008135">
    <property type="entry name" value="Competence-induced_CinA"/>
</dbReference>
<reference evidence="3" key="1">
    <citation type="journal article" date="2020" name="mSystems">
        <title>Genome- and Community-Level Interaction Insights into Carbon Utilization and Element Cycling Functions of Hydrothermarchaeota in Hydrothermal Sediment.</title>
        <authorList>
            <person name="Zhou Z."/>
            <person name="Liu Y."/>
            <person name="Xu W."/>
            <person name="Pan J."/>
            <person name="Luo Z.H."/>
            <person name="Li M."/>
        </authorList>
    </citation>
    <scope>NUCLEOTIDE SEQUENCE [LARGE SCALE GENOMIC DNA]</scope>
    <source>
        <strain evidence="3">SpSt-479</strain>
    </source>
</reference>
<evidence type="ECO:0000256" key="1">
    <source>
        <dbReference type="HAMAP-Rule" id="MF_00226"/>
    </source>
</evidence>
<feature type="domain" description="MoaB/Mog" evidence="2">
    <location>
        <begin position="4"/>
        <end position="170"/>
    </location>
</feature>
<accession>A0A7V3E769</accession>
<evidence type="ECO:0000313" key="3">
    <source>
        <dbReference type="EMBL" id="HFI91546.1"/>
    </source>
</evidence>
<sequence length="418" mass="45680">MKAYLISIGDELLIGQTINTNVAYIGSALSDINIEVIETSVVGDNMDSILQELSKASSMADLIIITGGLGPTHDDITRSAIVKYFNTELIQSKEVLEDITEFFSRRGRKVTELNATQALVPKIATPIRNKRGTAPGIWIEKDNKIFVVMPGVPFEMKGMMEDFVIPKLSEITRNNGLVIKKLILQTTGIPESTLFERLGNLDELLQGAQIAFLPSQYGVKLRITVKEKNETDAVNKLNEIEQKIRTKVGRYIYARGDETLEEVIGKILSDRGLTIAVAESCTGGEVCSRITNVSGSSKYFERGIVTYSNAAKVELLKVNEDTLAEVGAVSMEVAMQMAEGIRAVSGTDIGISTTGILGPTGATTNKPVGLVYIGYCDDKVCTAKKFLFGEDRILNKQRATQAALEMLRRKLLGISDEE</sequence>
<dbReference type="NCBIfam" id="TIGR00177">
    <property type="entry name" value="molyb_syn"/>
    <property type="match status" value="1"/>
</dbReference>
<dbReference type="Gene3D" id="3.90.950.20">
    <property type="entry name" value="CinA-like"/>
    <property type="match status" value="1"/>
</dbReference>
<dbReference type="PANTHER" id="PTHR13939:SF0">
    <property type="entry name" value="NMN AMIDOHYDROLASE-LIKE PROTEIN YFAY"/>
    <property type="match status" value="1"/>
</dbReference>
<dbReference type="InterPro" id="IPR036653">
    <property type="entry name" value="CinA-like_C"/>
</dbReference>
<dbReference type="InterPro" id="IPR036425">
    <property type="entry name" value="MoaB/Mog-like_dom_sf"/>
</dbReference>
<gene>
    <name evidence="3" type="ORF">ENS31_08485</name>
</gene>
<dbReference type="SUPFAM" id="SSF142433">
    <property type="entry name" value="CinA-like"/>
    <property type="match status" value="1"/>
</dbReference>
<evidence type="ECO:0000259" key="2">
    <source>
        <dbReference type="SMART" id="SM00852"/>
    </source>
</evidence>
<dbReference type="Gene3D" id="3.40.980.10">
    <property type="entry name" value="MoaB/Mog-like domain"/>
    <property type="match status" value="1"/>
</dbReference>
<name>A0A7V3E769_9BACT</name>